<dbReference type="GO" id="GO:0005829">
    <property type="term" value="C:cytosol"/>
    <property type="evidence" value="ECO:0007669"/>
    <property type="project" value="TreeGrafter"/>
</dbReference>
<dbReference type="InterPro" id="IPR043129">
    <property type="entry name" value="ATPase_NBD"/>
</dbReference>
<name>A0AAN9BH72_9CAEN</name>
<dbReference type="Gene3D" id="3.30.420.40">
    <property type="match status" value="1"/>
</dbReference>
<evidence type="ECO:0000256" key="1">
    <source>
        <dbReference type="ARBA" id="ARBA00004888"/>
    </source>
</evidence>
<dbReference type="InterPro" id="IPR022673">
    <property type="entry name" value="Hexokinase_C"/>
</dbReference>
<evidence type="ECO:0000256" key="6">
    <source>
        <dbReference type="ARBA" id="ARBA00022741"/>
    </source>
</evidence>
<keyword evidence="13" id="KW-0472">Membrane</keyword>
<dbReference type="Pfam" id="PF03727">
    <property type="entry name" value="Hexokinase_2"/>
    <property type="match status" value="1"/>
</dbReference>
<evidence type="ECO:0000256" key="4">
    <source>
        <dbReference type="ARBA" id="ARBA00012324"/>
    </source>
</evidence>
<evidence type="ECO:0000256" key="3">
    <source>
        <dbReference type="ARBA" id="ARBA00009225"/>
    </source>
</evidence>
<comment type="catalytic activity">
    <reaction evidence="12">
        <text>D-glucose + ATP = D-glucose 6-phosphate + ADP + H(+)</text>
        <dbReference type="Rhea" id="RHEA:17825"/>
        <dbReference type="ChEBI" id="CHEBI:4167"/>
        <dbReference type="ChEBI" id="CHEBI:15378"/>
        <dbReference type="ChEBI" id="CHEBI:30616"/>
        <dbReference type="ChEBI" id="CHEBI:61548"/>
        <dbReference type="ChEBI" id="CHEBI:456216"/>
        <dbReference type="EC" id="2.7.1.1"/>
    </reaction>
    <physiologicalReaction direction="left-to-right" evidence="12">
        <dbReference type="Rhea" id="RHEA:17826"/>
    </physiologicalReaction>
</comment>
<dbReference type="EMBL" id="JBAMIC010000007">
    <property type="protein sequence ID" value="KAK7105149.1"/>
    <property type="molecule type" value="Genomic_DNA"/>
</dbReference>
<feature type="signal peptide" evidence="14">
    <location>
        <begin position="1"/>
        <end position="21"/>
    </location>
</feature>
<feature type="transmembrane region" description="Helical" evidence="13">
    <location>
        <begin position="164"/>
        <end position="189"/>
    </location>
</feature>
<dbReference type="PANTHER" id="PTHR19443:SF16">
    <property type="entry name" value="HEXOKINASE TYPE 1-RELATED"/>
    <property type="match status" value="1"/>
</dbReference>
<evidence type="ECO:0000256" key="5">
    <source>
        <dbReference type="ARBA" id="ARBA00022679"/>
    </source>
</evidence>
<evidence type="ECO:0000313" key="17">
    <source>
        <dbReference type="EMBL" id="KAK7105149.1"/>
    </source>
</evidence>
<keyword evidence="14" id="KW-0732">Signal</keyword>
<feature type="domain" description="Hexokinase C-terminal" evidence="16">
    <location>
        <begin position="447"/>
        <end position="680"/>
    </location>
</feature>
<evidence type="ECO:0000256" key="13">
    <source>
        <dbReference type="SAM" id="Phobius"/>
    </source>
</evidence>
<sequence length="681" mass="75655">MGLACLLCITLPLLMIALSDTKSTWRHITCDAGSFPPGQPAAVTCNLHTPVSALKRTVSVVRYRSNAPTLDIGTDILLCRWNPEEQKHKCTIKDGYTVNNISQEPLIINIPDVTEESAGLYMCFILPQDKETSHVCELIVQEGSGGATTTMIHLQTGTGEQSHVSVLIIGIILIVVAVVVLAATGVHYFRKKSSAKQKMKKKEKRDEHTDAVSMLQQIPTRNEHEQVLGEGEALIQQECDGPNEKEILKGFEMNNEACQEVMSLLQREIEANVGKDASATIKMFSTLVKDLPRGEENGQFMVVNLGSRSLRILFVRIEGPQIETHDSKTYTIPPDVRLGTCVQLLNFLENRLSMFVTSKQLTDKETSVGVVFSFPCKYAEEGDLTTARPKKWTKGFNCDKVVGKDFGKLLHEKLKNKLTTCKLTIKVIINDAAGLLIAGIHKDKACRISFVIGKGVNGCYMKDNGSDGTVQGHGDEKTIIATEWGALGENECLEKFRTDFDRTAVNFSMSPKEQILEKMVGRLYIGEIVRQVLLLLTKESHLFKPFYSELPALNEKRGFTTENVLIIDSDMDQEYLTTRDLLQHLEFDNISDEDCKLVKFVCRIVLQRAAFFAAAALATLVKHVQQSHVTVAIDGSLWRSHLRFKQQMMAKTKELVGPDFDVTFLSIIDGSEIGAALTTAL</sequence>
<protein>
    <recommendedName>
        <fullName evidence="4">hexokinase</fullName>
        <ecNumber evidence="4">2.7.1.1</ecNumber>
    </recommendedName>
</protein>
<dbReference type="GO" id="GO:0006096">
    <property type="term" value="P:glycolytic process"/>
    <property type="evidence" value="ECO:0007669"/>
    <property type="project" value="UniProtKB-KW"/>
</dbReference>
<dbReference type="InterPro" id="IPR022672">
    <property type="entry name" value="Hexokinase_N"/>
</dbReference>
<evidence type="ECO:0000313" key="18">
    <source>
        <dbReference type="Proteomes" id="UP001374579"/>
    </source>
</evidence>
<keyword evidence="13" id="KW-1133">Transmembrane helix</keyword>
<dbReference type="GO" id="GO:0001678">
    <property type="term" value="P:intracellular glucose homeostasis"/>
    <property type="evidence" value="ECO:0007669"/>
    <property type="project" value="InterPro"/>
</dbReference>
<keyword evidence="9" id="KW-0324">Glycolysis</keyword>
<evidence type="ECO:0000256" key="8">
    <source>
        <dbReference type="ARBA" id="ARBA00022840"/>
    </source>
</evidence>
<dbReference type="GO" id="GO:0008865">
    <property type="term" value="F:fructokinase activity"/>
    <property type="evidence" value="ECO:0007669"/>
    <property type="project" value="TreeGrafter"/>
</dbReference>
<proteinExistence type="inferred from homology"/>
<feature type="chain" id="PRO_5042881001" description="hexokinase" evidence="14">
    <location>
        <begin position="22"/>
        <end position="681"/>
    </location>
</feature>
<evidence type="ECO:0000259" key="16">
    <source>
        <dbReference type="Pfam" id="PF03727"/>
    </source>
</evidence>
<evidence type="ECO:0000256" key="7">
    <source>
        <dbReference type="ARBA" id="ARBA00022777"/>
    </source>
</evidence>
<comment type="pathway">
    <text evidence="2">Carbohydrate metabolism; hexose metabolism.</text>
</comment>
<keyword evidence="7" id="KW-0418">Kinase</keyword>
<accession>A0AAN9BH72</accession>
<keyword evidence="5" id="KW-0808">Transferase</keyword>
<evidence type="ECO:0000256" key="10">
    <source>
        <dbReference type="ARBA" id="ARBA00044613"/>
    </source>
</evidence>
<keyword evidence="8" id="KW-0067">ATP-binding</keyword>
<dbReference type="GO" id="GO:0006006">
    <property type="term" value="P:glucose metabolic process"/>
    <property type="evidence" value="ECO:0007669"/>
    <property type="project" value="TreeGrafter"/>
</dbReference>
<evidence type="ECO:0000259" key="15">
    <source>
        <dbReference type="Pfam" id="PF00349"/>
    </source>
</evidence>
<organism evidence="17 18">
    <name type="scientific">Littorina saxatilis</name>
    <dbReference type="NCBI Taxonomy" id="31220"/>
    <lineage>
        <taxon>Eukaryota</taxon>
        <taxon>Metazoa</taxon>
        <taxon>Spiralia</taxon>
        <taxon>Lophotrochozoa</taxon>
        <taxon>Mollusca</taxon>
        <taxon>Gastropoda</taxon>
        <taxon>Caenogastropoda</taxon>
        <taxon>Littorinimorpha</taxon>
        <taxon>Littorinoidea</taxon>
        <taxon>Littorinidae</taxon>
        <taxon>Littorina</taxon>
    </lineage>
</organism>
<dbReference type="SUPFAM" id="SSF53067">
    <property type="entry name" value="Actin-like ATPase domain"/>
    <property type="match status" value="2"/>
</dbReference>
<dbReference type="GO" id="GO:0005536">
    <property type="term" value="F:D-glucose binding"/>
    <property type="evidence" value="ECO:0007669"/>
    <property type="project" value="InterPro"/>
</dbReference>
<evidence type="ECO:0000256" key="2">
    <source>
        <dbReference type="ARBA" id="ARBA00005028"/>
    </source>
</evidence>
<dbReference type="Gene3D" id="3.40.367.20">
    <property type="match status" value="1"/>
</dbReference>
<comment type="catalytic activity">
    <reaction evidence="11">
        <text>D-fructose + ATP = D-fructose 6-phosphate + ADP + H(+)</text>
        <dbReference type="Rhea" id="RHEA:16125"/>
        <dbReference type="ChEBI" id="CHEBI:15378"/>
        <dbReference type="ChEBI" id="CHEBI:30616"/>
        <dbReference type="ChEBI" id="CHEBI:37721"/>
        <dbReference type="ChEBI" id="CHEBI:61527"/>
        <dbReference type="ChEBI" id="CHEBI:456216"/>
        <dbReference type="EC" id="2.7.1.1"/>
    </reaction>
    <physiologicalReaction direction="left-to-right" evidence="11">
        <dbReference type="Rhea" id="RHEA:16126"/>
    </physiologicalReaction>
</comment>
<dbReference type="GO" id="GO:0005524">
    <property type="term" value="F:ATP binding"/>
    <property type="evidence" value="ECO:0007669"/>
    <property type="project" value="UniProtKB-KW"/>
</dbReference>
<dbReference type="InterPro" id="IPR001312">
    <property type="entry name" value="Hexokinase"/>
</dbReference>
<dbReference type="PROSITE" id="PS51748">
    <property type="entry name" value="HEXOKINASE_2"/>
    <property type="match status" value="1"/>
</dbReference>
<dbReference type="AlphaFoldDB" id="A0AAN9BH72"/>
<keyword evidence="6" id="KW-0547">Nucleotide-binding</keyword>
<dbReference type="PANTHER" id="PTHR19443">
    <property type="entry name" value="HEXOKINASE"/>
    <property type="match status" value="1"/>
</dbReference>
<comment type="catalytic activity">
    <reaction evidence="10">
        <text>a D-hexose + ATP = a D-hexose 6-phosphate + ADP + H(+)</text>
        <dbReference type="Rhea" id="RHEA:22740"/>
        <dbReference type="ChEBI" id="CHEBI:4194"/>
        <dbReference type="ChEBI" id="CHEBI:15378"/>
        <dbReference type="ChEBI" id="CHEBI:30616"/>
        <dbReference type="ChEBI" id="CHEBI:229467"/>
        <dbReference type="ChEBI" id="CHEBI:456216"/>
        <dbReference type="EC" id="2.7.1.1"/>
    </reaction>
    <physiologicalReaction direction="left-to-right" evidence="10">
        <dbReference type="Rhea" id="RHEA:22741"/>
    </physiologicalReaction>
</comment>
<gene>
    <name evidence="17" type="ORF">V1264_016565</name>
</gene>
<evidence type="ECO:0000256" key="14">
    <source>
        <dbReference type="SAM" id="SignalP"/>
    </source>
</evidence>
<dbReference type="Pfam" id="PF00349">
    <property type="entry name" value="Hexokinase_1"/>
    <property type="match status" value="1"/>
</dbReference>
<dbReference type="GO" id="GO:0005739">
    <property type="term" value="C:mitochondrion"/>
    <property type="evidence" value="ECO:0007669"/>
    <property type="project" value="TreeGrafter"/>
</dbReference>
<dbReference type="Proteomes" id="UP001374579">
    <property type="component" value="Unassembled WGS sequence"/>
</dbReference>
<evidence type="ECO:0000256" key="11">
    <source>
        <dbReference type="ARBA" id="ARBA00047905"/>
    </source>
</evidence>
<feature type="domain" description="Hexokinase N-terminal" evidence="15">
    <location>
        <begin position="245"/>
        <end position="439"/>
    </location>
</feature>
<comment type="pathway">
    <text evidence="1">Carbohydrate degradation; glycolysis; D-glyceraldehyde 3-phosphate and glycerone phosphate from D-glucose: step 1/4.</text>
</comment>
<comment type="caution">
    <text evidence="17">The sequence shown here is derived from an EMBL/GenBank/DDBJ whole genome shotgun (WGS) entry which is preliminary data.</text>
</comment>
<evidence type="ECO:0000256" key="9">
    <source>
        <dbReference type="ARBA" id="ARBA00023152"/>
    </source>
</evidence>
<reference evidence="17 18" key="1">
    <citation type="submission" date="2024-02" db="EMBL/GenBank/DDBJ databases">
        <title>Chromosome-scale genome assembly of the rough periwinkle Littorina saxatilis.</title>
        <authorList>
            <person name="De Jode A."/>
            <person name="Faria R."/>
            <person name="Formenti G."/>
            <person name="Sims Y."/>
            <person name="Smith T.P."/>
            <person name="Tracey A."/>
            <person name="Wood J.M.D."/>
            <person name="Zagrodzka Z.B."/>
            <person name="Johannesson K."/>
            <person name="Butlin R.K."/>
            <person name="Leder E.H."/>
        </authorList>
    </citation>
    <scope>NUCLEOTIDE SEQUENCE [LARGE SCALE GENOMIC DNA]</scope>
    <source>
        <strain evidence="17">Snail1</strain>
        <tissue evidence="17">Muscle</tissue>
    </source>
</reference>
<keyword evidence="18" id="KW-1185">Reference proteome</keyword>
<dbReference type="EC" id="2.7.1.1" evidence="4"/>
<dbReference type="GO" id="GO:0004340">
    <property type="term" value="F:glucokinase activity"/>
    <property type="evidence" value="ECO:0007669"/>
    <property type="project" value="TreeGrafter"/>
</dbReference>
<evidence type="ECO:0000256" key="12">
    <source>
        <dbReference type="ARBA" id="ARBA00048160"/>
    </source>
</evidence>
<comment type="similarity">
    <text evidence="3">Belongs to the hexokinase family.</text>
</comment>
<keyword evidence="13" id="KW-0812">Transmembrane</keyword>
<dbReference type="PRINTS" id="PR00475">
    <property type="entry name" value="HEXOKINASE"/>
</dbReference>